<proteinExistence type="predicted"/>
<dbReference type="Proteomes" id="UP000265520">
    <property type="component" value="Unassembled WGS sequence"/>
</dbReference>
<feature type="non-terminal residue" evidence="1">
    <location>
        <position position="35"/>
    </location>
</feature>
<keyword evidence="2" id="KW-1185">Reference proteome</keyword>
<dbReference type="EMBL" id="LXQA010722706">
    <property type="protein sequence ID" value="MCI67738.1"/>
    <property type="molecule type" value="Genomic_DNA"/>
</dbReference>
<comment type="caution">
    <text evidence="1">The sequence shown here is derived from an EMBL/GenBank/DDBJ whole genome shotgun (WGS) entry which is preliminary data.</text>
</comment>
<dbReference type="AlphaFoldDB" id="A0A392U3R1"/>
<evidence type="ECO:0000313" key="1">
    <source>
        <dbReference type="EMBL" id="MCI67738.1"/>
    </source>
</evidence>
<reference evidence="1 2" key="1">
    <citation type="journal article" date="2018" name="Front. Plant Sci.">
        <title>Red Clover (Trifolium pratense) and Zigzag Clover (T. medium) - A Picture of Genomic Similarities and Differences.</title>
        <authorList>
            <person name="Dluhosova J."/>
            <person name="Istvanek J."/>
            <person name="Nedelnik J."/>
            <person name="Repkova J."/>
        </authorList>
    </citation>
    <scope>NUCLEOTIDE SEQUENCE [LARGE SCALE GENOMIC DNA]</scope>
    <source>
        <strain evidence="2">cv. 10/8</strain>
        <tissue evidence="1">Leaf</tissue>
    </source>
</reference>
<accession>A0A392U3R1</accession>
<sequence>MEWRWRAAADGDGGGRGWCAAVLDDDDLQREMKMR</sequence>
<name>A0A392U3R1_9FABA</name>
<evidence type="ECO:0000313" key="2">
    <source>
        <dbReference type="Proteomes" id="UP000265520"/>
    </source>
</evidence>
<organism evidence="1 2">
    <name type="scientific">Trifolium medium</name>
    <dbReference type="NCBI Taxonomy" id="97028"/>
    <lineage>
        <taxon>Eukaryota</taxon>
        <taxon>Viridiplantae</taxon>
        <taxon>Streptophyta</taxon>
        <taxon>Embryophyta</taxon>
        <taxon>Tracheophyta</taxon>
        <taxon>Spermatophyta</taxon>
        <taxon>Magnoliopsida</taxon>
        <taxon>eudicotyledons</taxon>
        <taxon>Gunneridae</taxon>
        <taxon>Pentapetalae</taxon>
        <taxon>rosids</taxon>
        <taxon>fabids</taxon>
        <taxon>Fabales</taxon>
        <taxon>Fabaceae</taxon>
        <taxon>Papilionoideae</taxon>
        <taxon>50 kb inversion clade</taxon>
        <taxon>NPAAA clade</taxon>
        <taxon>Hologalegina</taxon>
        <taxon>IRL clade</taxon>
        <taxon>Trifolieae</taxon>
        <taxon>Trifolium</taxon>
    </lineage>
</organism>
<protein>
    <submittedName>
        <fullName evidence="1">Uncharacterized protein</fullName>
    </submittedName>
</protein>